<dbReference type="PANTHER" id="PTHR43856:SF1">
    <property type="entry name" value="MITOCHONDRIAL CARDIOLIPIN HYDROLASE"/>
    <property type="match status" value="1"/>
</dbReference>
<reference evidence="9 10" key="1">
    <citation type="submission" date="2016-12" db="EMBL/GenBank/DDBJ databases">
        <title>The draft genome sequence of Actinophytocola xinjiangensis.</title>
        <authorList>
            <person name="Wang W."/>
            <person name="Yuan L."/>
        </authorList>
    </citation>
    <scope>NUCLEOTIDE SEQUENCE [LARGE SCALE GENOMIC DNA]</scope>
    <source>
        <strain evidence="9 10">CGMCC 4.4663</strain>
    </source>
</reference>
<keyword evidence="10" id="KW-1185">Reference proteome</keyword>
<dbReference type="Pfam" id="PF13091">
    <property type="entry name" value="PLDc_2"/>
    <property type="match status" value="1"/>
</dbReference>
<evidence type="ECO:0000256" key="3">
    <source>
        <dbReference type="ARBA" id="ARBA00012027"/>
    </source>
</evidence>
<dbReference type="GO" id="GO:0016042">
    <property type="term" value="P:lipid catabolic process"/>
    <property type="evidence" value="ECO:0007669"/>
    <property type="project" value="UniProtKB-KW"/>
</dbReference>
<keyword evidence="7" id="KW-0732">Signal</keyword>
<sequence>MTDKGRRALAAVLAGLLAMSLTGGPARADDDVSAAAVTGPPVINAPVFNDPTVASGTAEPSERQAAVMNQLIRLIQATPAGAEINFVMFAFVPGVRSTEVADQLVAAHQRGVAVKVILDYLEDGSGDPIHAQLSAGLGTVETAGSWAVRCPANRGCIARNYMHSKFAVFSSVVVNGVTHSNVVFQTSSNLSDWYLYNSFNDSYTVSDAAIYTGFRTYFRDLQAGRKTAVNPGYFWSTPTGSKYRATYQPRATSTGDHIVNILRLIECSYVDTDGVRRQTDVRIALTIFNKNRLQIAKELLRLRGENCWIDIVHYEDSANDPVKSVDADVRKVLATQASNGKYMQVTPCRVPVDGRAVTIHTKVMMTDGFYDDDIEPRVYTGSANFSHLENSDDSFLRIMGRDVHDQYLAWFYDLRSFCQQS</sequence>
<protein>
    <recommendedName>
        <fullName evidence="3">phospholipase D</fullName>
        <ecNumber evidence="3">3.1.4.4</ecNumber>
    </recommendedName>
</protein>
<feature type="domain" description="PLD phosphodiesterase" evidence="8">
    <location>
        <begin position="355"/>
        <end position="389"/>
    </location>
</feature>
<keyword evidence="5" id="KW-0442">Lipid degradation</keyword>
<dbReference type="RefSeq" id="WP_075136246.1">
    <property type="nucleotide sequence ID" value="NZ_MSIF01000018.1"/>
</dbReference>
<dbReference type="SUPFAM" id="SSF56024">
    <property type="entry name" value="Phospholipase D/nuclease"/>
    <property type="match status" value="2"/>
</dbReference>
<comment type="catalytic activity">
    <reaction evidence="1">
        <text>a 1,2-diacyl-sn-glycero-3-phosphocholine + H2O = a 1,2-diacyl-sn-glycero-3-phosphate + choline + H(+)</text>
        <dbReference type="Rhea" id="RHEA:14445"/>
        <dbReference type="ChEBI" id="CHEBI:15354"/>
        <dbReference type="ChEBI" id="CHEBI:15377"/>
        <dbReference type="ChEBI" id="CHEBI:15378"/>
        <dbReference type="ChEBI" id="CHEBI:57643"/>
        <dbReference type="ChEBI" id="CHEBI:58608"/>
        <dbReference type="EC" id="3.1.4.4"/>
    </reaction>
</comment>
<dbReference type="PANTHER" id="PTHR43856">
    <property type="entry name" value="CARDIOLIPIN HYDROLASE"/>
    <property type="match status" value="1"/>
</dbReference>
<dbReference type="Proteomes" id="UP000185696">
    <property type="component" value="Unassembled WGS sequence"/>
</dbReference>
<dbReference type="InterPro" id="IPR051406">
    <property type="entry name" value="PLD_domain"/>
</dbReference>
<accession>A0A7Z1AVM4</accession>
<evidence type="ECO:0000313" key="9">
    <source>
        <dbReference type="EMBL" id="OLF06945.1"/>
    </source>
</evidence>
<keyword evidence="4" id="KW-0378">Hydrolase</keyword>
<dbReference type="GO" id="GO:0004630">
    <property type="term" value="F:phospholipase D activity"/>
    <property type="evidence" value="ECO:0007669"/>
    <property type="project" value="UniProtKB-EC"/>
</dbReference>
<evidence type="ECO:0000259" key="8">
    <source>
        <dbReference type="PROSITE" id="PS50035"/>
    </source>
</evidence>
<evidence type="ECO:0000256" key="4">
    <source>
        <dbReference type="ARBA" id="ARBA00022801"/>
    </source>
</evidence>
<evidence type="ECO:0000256" key="7">
    <source>
        <dbReference type="SAM" id="SignalP"/>
    </source>
</evidence>
<evidence type="ECO:0000313" key="10">
    <source>
        <dbReference type="Proteomes" id="UP000185696"/>
    </source>
</evidence>
<evidence type="ECO:0000256" key="2">
    <source>
        <dbReference type="ARBA" id="ARBA00008664"/>
    </source>
</evidence>
<dbReference type="EC" id="3.1.4.4" evidence="3"/>
<feature type="chain" id="PRO_5030849991" description="phospholipase D" evidence="7">
    <location>
        <begin position="29"/>
        <end position="421"/>
    </location>
</feature>
<dbReference type="GO" id="GO:0016891">
    <property type="term" value="F:RNA endonuclease activity producing 5'-phosphomonoesters, hydrolytic mechanism"/>
    <property type="evidence" value="ECO:0007669"/>
    <property type="project" value="TreeGrafter"/>
</dbReference>
<dbReference type="EMBL" id="MSIF01000018">
    <property type="protein sequence ID" value="OLF06945.1"/>
    <property type="molecule type" value="Genomic_DNA"/>
</dbReference>
<dbReference type="Gene3D" id="3.30.870.10">
    <property type="entry name" value="Endonuclease Chain A"/>
    <property type="match status" value="2"/>
</dbReference>
<dbReference type="InterPro" id="IPR025202">
    <property type="entry name" value="PLD-like_dom"/>
</dbReference>
<dbReference type="AlphaFoldDB" id="A0A7Z1AVM4"/>
<gene>
    <name evidence="9" type="ORF">BLA60_29210</name>
</gene>
<organism evidence="9 10">
    <name type="scientific">Actinophytocola xinjiangensis</name>
    <dbReference type="NCBI Taxonomy" id="485602"/>
    <lineage>
        <taxon>Bacteria</taxon>
        <taxon>Bacillati</taxon>
        <taxon>Actinomycetota</taxon>
        <taxon>Actinomycetes</taxon>
        <taxon>Pseudonocardiales</taxon>
        <taxon>Pseudonocardiaceae</taxon>
    </lineage>
</organism>
<dbReference type="PROSITE" id="PS50035">
    <property type="entry name" value="PLD"/>
    <property type="match status" value="1"/>
</dbReference>
<feature type="signal peptide" evidence="7">
    <location>
        <begin position="1"/>
        <end position="28"/>
    </location>
</feature>
<comment type="similarity">
    <text evidence="2">Belongs to the phospholipase D family.</text>
</comment>
<dbReference type="OrthoDB" id="3740959at2"/>
<evidence type="ECO:0000256" key="5">
    <source>
        <dbReference type="ARBA" id="ARBA00022963"/>
    </source>
</evidence>
<name>A0A7Z1AVM4_9PSEU</name>
<comment type="caution">
    <text evidence="9">The sequence shown here is derived from an EMBL/GenBank/DDBJ whole genome shotgun (WGS) entry which is preliminary data.</text>
</comment>
<dbReference type="GO" id="GO:0006793">
    <property type="term" value="P:phosphorus metabolic process"/>
    <property type="evidence" value="ECO:0007669"/>
    <property type="project" value="UniProtKB-ARBA"/>
</dbReference>
<dbReference type="InterPro" id="IPR001736">
    <property type="entry name" value="PLipase_D/transphosphatidylase"/>
</dbReference>
<proteinExistence type="inferred from homology"/>
<keyword evidence="6" id="KW-0443">Lipid metabolism</keyword>
<evidence type="ECO:0000256" key="1">
    <source>
        <dbReference type="ARBA" id="ARBA00000798"/>
    </source>
</evidence>
<evidence type="ECO:0000256" key="6">
    <source>
        <dbReference type="ARBA" id="ARBA00023098"/>
    </source>
</evidence>